<dbReference type="AlphaFoldDB" id="A0A0R2M905"/>
<reference evidence="2 3" key="1">
    <citation type="journal article" date="2015" name="Genome Announc.">
        <title>Expanding the biotechnology potential of lactobacilli through comparative genomics of 213 strains and associated genera.</title>
        <authorList>
            <person name="Sun Z."/>
            <person name="Harris H.M."/>
            <person name="McCann A."/>
            <person name="Guo C."/>
            <person name="Argimon S."/>
            <person name="Zhang W."/>
            <person name="Yang X."/>
            <person name="Jeffery I.B."/>
            <person name="Cooney J.C."/>
            <person name="Kagawa T.F."/>
            <person name="Liu W."/>
            <person name="Song Y."/>
            <person name="Salvetti E."/>
            <person name="Wrobel A."/>
            <person name="Rasinkangas P."/>
            <person name="Parkhill J."/>
            <person name="Rea M.C."/>
            <person name="O'Sullivan O."/>
            <person name="Ritari J."/>
            <person name="Douillard F.P."/>
            <person name="Paul Ross R."/>
            <person name="Yang R."/>
            <person name="Briner A.E."/>
            <person name="Felis G.E."/>
            <person name="de Vos W.M."/>
            <person name="Barrangou R."/>
            <person name="Klaenhammer T.R."/>
            <person name="Caufield P.W."/>
            <person name="Cui Y."/>
            <person name="Zhang H."/>
            <person name="O'Toole P.W."/>
        </authorList>
    </citation>
    <scope>NUCLEOTIDE SEQUENCE [LARGE SCALE GENOMIC DNA]</scope>
    <source>
        <strain evidence="2 3">LMG 26013</strain>
    </source>
</reference>
<proteinExistence type="predicted"/>
<dbReference type="PATRIC" id="fig|942150.3.peg.565"/>
<gene>
    <name evidence="2" type="ORF">IV64_GL000552</name>
</gene>
<evidence type="ECO:0000256" key="1">
    <source>
        <dbReference type="SAM" id="Coils"/>
    </source>
</evidence>
<feature type="coiled-coil region" evidence="1">
    <location>
        <begin position="22"/>
        <end position="56"/>
    </location>
</feature>
<dbReference type="Proteomes" id="UP000051783">
    <property type="component" value="Unassembled WGS sequence"/>
</dbReference>
<evidence type="ECO:0000313" key="3">
    <source>
        <dbReference type="Proteomes" id="UP000051783"/>
    </source>
</evidence>
<accession>A0A0R2M905</accession>
<comment type="caution">
    <text evidence="2">The sequence shown here is derived from an EMBL/GenBank/DDBJ whole genome shotgun (WGS) entry which is preliminary data.</text>
</comment>
<dbReference type="STRING" id="942150.IV64_GL000552"/>
<protein>
    <submittedName>
        <fullName evidence="2">Uncharacterized protein</fullName>
    </submittedName>
</protein>
<keyword evidence="3" id="KW-1185">Reference proteome</keyword>
<evidence type="ECO:0000313" key="2">
    <source>
        <dbReference type="EMBL" id="KRO08464.1"/>
    </source>
</evidence>
<sequence length="494" mass="55054">MTNLNSNLNKTAEVLSVNQDEAEKALHRTQELTSMVDELSEKNDNQAERLDDLLDSLDDIDLDDLNLDDLEDYDEEIPVLNEKVDLEPLTYMQTSHDFDSLIEQSEEYAEKCNLDLSNPYLSGLSEVEINQLSTRLSEKYEQTRLDKWDYAFAGVVGIIGGLMDAFLVGSVTDGNNPKTVDEQGRLSKGVDNVYQTFVKKYASFESGKKMDSPSQAIRWLEKHHKVSYDASNNGKVIEGVVKNMNPANHHLLSMAHDPGPLGLISGILDQMDGKSTFLSGGQLVRVVTDSAESKAVTSQTGPTKVIAAAQNWFGHICSDVSGASGSKGRGAGLPAPFYELTQKLNFGSVNIKGDNKSFAEVFEWLYKQGLDCRAFTAQAIPVLIMETLVRLYWVYKNHFYYGKTWKESIPIANKMDLQKLILTATATFETVDIADSIIQNGANVQALLRINFVGIVDMSFRSFQVLRSTVSKGKHIDKLDSDLQVEWTRVYQTI</sequence>
<name>A0A0R2M905_9LACO</name>
<organism evidence="2 3">
    <name type="scientific">Lactiplantibacillus xiangfangensis</name>
    <dbReference type="NCBI Taxonomy" id="942150"/>
    <lineage>
        <taxon>Bacteria</taxon>
        <taxon>Bacillati</taxon>
        <taxon>Bacillota</taxon>
        <taxon>Bacilli</taxon>
        <taxon>Lactobacillales</taxon>
        <taxon>Lactobacillaceae</taxon>
        <taxon>Lactiplantibacillus</taxon>
    </lineage>
</organism>
<keyword evidence="1" id="KW-0175">Coiled coil</keyword>
<dbReference type="EMBL" id="JQCL01000080">
    <property type="protein sequence ID" value="KRO08464.1"/>
    <property type="molecule type" value="Genomic_DNA"/>
</dbReference>